<feature type="compositionally biased region" description="Acidic residues" evidence="1">
    <location>
        <begin position="103"/>
        <end position="131"/>
    </location>
</feature>
<dbReference type="AlphaFoldDB" id="A0A812S4B0"/>
<feature type="region of interest" description="Disordered" evidence="1">
    <location>
        <begin position="103"/>
        <end position="179"/>
    </location>
</feature>
<protein>
    <submittedName>
        <fullName evidence="2">Smyd2a protein</fullName>
    </submittedName>
</protein>
<evidence type="ECO:0000313" key="2">
    <source>
        <dbReference type="EMBL" id="CAE7466527.1"/>
    </source>
</evidence>
<evidence type="ECO:0000313" key="3">
    <source>
        <dbReference type="Proteomes" id="UP000604046"/>
    </source>
</evidence>
<comment type="caution">
    <text evidence="2">The sequence shown here is derived from an EMBL/GenBank/DDBJ whole genome shotgun (WGS) entry which is preliminary data.</text>
</comment>
<accession>A0A812S4B0</accession>
<sequence length="179" mass="19837">MAQVEQAELAVLKQNAEPGVVLQVCAKVCKDMQLLARLSQLCKPTRQVISDPNFLQEQCEEMALTYPWVDYARQRNLLDKPSLASIFKWVSFQHYYANDDASEDSVAGDEYEEGLESESDFDAESGDESEELSVIGTTTGASTRVPDGGFFRKAIPKCVDEETSQNKSWTSPAKPTPSS</sequence>
<gene>
    <name evidence="2" type="primary">smyd2a</name>
    <name evidence="2" type="ORF">SNAT2548_LOCUS26063</name>
</gene>
<proteinExistence type="predicted"/>
<name>A0A812S4B0_9DINO</name>
<dbReference type="EMBL" id="CAJNDS010002415">
    <property type="protein sequence ID" value="CAE7466527.1"/>
    <property type="molecule type" value="Genomic_DNA"/>
</dbReference>
<dbReference type="OrthoDB" id="265717at2759"/>
<feature type="non-terminal residue" evidence="2">
    <location>
        <position position="1"/>
    </location>
</feature>
<dbReference type="Proteomes" id="UP000604046">
    <property type="component" value="Unassembled WGS sequence"/>
</dbReference>
<reference evidence="2" key="1">
    <citation type="submission" date="2021-02" db="EMBL/GenBank/DDBJ databases">
        <authorList>
            <person name="Dougan E. K."/>
            <person name="Rhodes N."/>
            <person name="Thang M."/>
            <person name="Chan C."/>
        </authorList>
    </citation>
    <scope>NUCLEOTIDE SEQUENCE</scope>
</reference>
<organism evidence="2 3">
    <name type="scientific">Symbiodinium natans</name>
    <dbReference type="NCBI Taxonomy" id="878477"/>
    <lineage>
        <taxon>Eukaryota</taxon>
        <taxon>Sar</taxon>
        <taxon>Alveolata</taxon>
        <taxon>Dinophyceae</taxon>
        <taxon>Suessiales</taxon>
        <taxon>Symbiodiniaceae</taxon>
        <taxon>Symbiodinium</taxon>
    </lineage>
</organism>
<evidence type="ECO:0000256" key="1">
    <source>
        <dbReference type="SAM" id="MobiDB-lite"/>
    </source>
</evidence>
<keyword evidence="3" id="KW-1185">Reference proteome</keyword>